<proteinExistence type="predicted"/>
<dbReference type="KEGG" id="hcv:FTV88_0129"/>
<sequence>MRRLSEIFIGLLNTEFHDVHPVGEILILSLEAFNSFLRDFMRILEVFL</sequence>
<dbReference type="EMBL" id="CP045875">
    <property type="protein sequence ID" value="QGG46308.1"/>
    <property type="molecule type" value="Genomic_DNA"/>
</dbReference>
<evidence type="ECO:0000313" key="1">
    <source>
        <dbReference type="EMBL" id="QGG46308.1"/>
    </source>
</evidence>
<protein>
    <submittedName>
        <fullName evidence="1">Uncharacterized protein</fullName>
    </submittedName>
</protein>
<dbReference type="AlphaFoldDB" id="A0A5Q2MVT6"/>
<name>A0A5Q2MVT6_9FIRM</name>
<evidence type="ECO:0000313" key="2">
    <source>
        <dbReference type="Proteomes" id="UP000366051"/>
    </source>
</evidence>
<reference evidence="2" key="1">
    <citation type="submission" date="2019-11" db="EMBL/GenBank/DDBJ databases">
        <title>Genome sequence of Heliorestis convoluta strain HH, an alkaliphilic and minimalistic phototrophic bacterium from a soda lake in Egypt.</title>
        <authorList>
            <person name="Dewey E.D."/>
            <person name="Stokes L.M."/>
            <person name="Burchell B.M."/>
            <person name="Shaffer K.N."/>
            <person name="Huntington A.M."/>
            <person name="Baker J.M."/>
            <person name="Nadendla S."/>
            <person name="Giglio M.G."/>
            <person name="Touchman J.W."/>
            <person name="Blankenship R.E."/>
            <person name="Madigan M.T."/>
            <person name="Sattley W.M."/>
        </authorList>
    </citation>
    <scope>NUCLEOTIDE SEQUENCE [LARGE SCALE GENOMIC DNA]</scope>
    <source>
        <strain evidence="2">HH</strain>
    </source>
</reference>
<gene>
    <name evidence="1" type="ORF">FTV88_0129</name>
</gene>
<dbReference type="Proteomes" id="UP000366051">
    <property type="component" value="Chromosome"/>
</dbReference>
<keyword evidence="2" id="KW-1185">Reference proteome</keyword>
<organism evidence="1 2">
    <name type="scientific">Heliorestis convoluta</name>
    <dbReference type="NCBI Taxonomy" id="356322"/>
    <lineage>
        <taxon>Bacteria</taxon>
        <taxon>Bacillati</taxon>
        <taxon>Bacillota</taxon>
        <taxon>Clostridia</taxon>
        <taxon>Eubacteriales</taxon>
        <taxon>Heliobacteriaceae</taxon>
        <taxon>Heliorestis</taxon>
    </lineage>
</organism>
<accession>A0A5Q2MVT6</accession>